<evidence type="ECO:0000259" key="3">
    <source>
        <dbReference type="PROSITE" id="PS51186"/>
    </source>
</evidence>
<dbReference type="SUPFAM" id="SSF55729">
    <property type="entry name" value="Acyl-CoA N-acyltransferases (Nat)"/>
    <property type="match status" value="1"/>
</dbReference>
<dbReference type="PANTHER" id="PTHR43877:SF2">
    <property type="entry name" value="AMINOALKYLPHOSPHONATE N-ACETYLTRANSFERASE-RELATED"/>
    <property type="match status" value="1"/>
</dbReference>
<dbReference type="PROSITE" id="PS51186">
    <property type="entry name" value="GNAT"/>
    <property type="match status" value="1"/>
</dbReference>
<dbReference type="PANTHER" id="PTHR43877">
    <property type="entry name" value="AMINOALKYLPHOSPHONATE N-ACETYLTRANSFERASE-RELATED-RELATED"/>
    <property type="match status" value="1"/>
</dbReference>
<proteinExistence type="predicted"/>
<gene>
    <name evidence="4" type="ORF">OEZ49_22175</name>
</gene>
<dbReference type="InterPro" id="IPR000182">
    <property type="entry name" value="GNAT_dom"/>
</dbReference>
<evidence type="ECO:0000313" key="5">
    <source>
        <dbReference type="Proteomes" id="UP001321014"/>
    </source>
</evidence>
<dbReference type="Gene3D" id="3.40.630.30">
    <property type="match status" value="1"/>
</dbReference>
<keyword evidence="2 4" id="KW-0012">Acyltransferase</keyword>
<feature type="domain" description="N-acetyltransferase" evidence="3">
    <location>
        <begin position="5"/>
        <end position="161"/>
    </location>
</feature>
<keyword evidence="5" id="KW-1185">Reference proteome</keyword>
<reference evidence="4 5" key="1">
    <citation type="submission" date="2022-10" db="EMBL/GenBank/DDBJ databases">
        <title>Ruegeria sp. nov., isolated from ocean surface water.</title>
        <authorList>
            <person name="He W."/>
            <person name="Wang L."/>
            <person name="Zhang D.-F."/>
        </authorList>
    </citation>
    <scope>NUCLEOTIDE SEQUENCE [LARGE SCALE GENOMIC DNA]</scope>
    <source>
        <strain evidence="4 5">WL0004</strain>
    </source>
</reference>
<protein>
    <submittedName>
        <fullName evidence="4">GNAT family N-acetyltransferase</fullName>
        <ecNumber evidence="4">2.3.1.-</ecNumber>
    </submittedName>
</protein>
<dbReference type="InterPro" id="IPR050832">
    <property type="entry name" value="Bact_Acetyltransf"/>
</dbReference>
<name>A0ABT2WZN5_9RHOB</name>
<organism evidence="4 5">
    <name type="scientific">Ruegeria marisflavi</name>
    <dbReference type="NCBI Taxonomy" id="2984152"/>
    <lineage>
        <taxon>Bacteria</taxon>
        <taxon>Pseudomonadati</taxon>
        <taxon>Pseudomonadota</taxon>
        <taxon>Alphaproteobacteria</taxon>
        <taxon>Rhodobacterales</taxon>
        <taxon>Roseobacteraceae</taxon>
        <taxon>Ruegeria</taxon>
    </lineage>
</organism>
<accession>A0ABT2WZN5</accession>
<sequence length="161" mass="16238">MAAGIIIRLAEAADAARLNAALRGLSDDLGDSHGASDDDIAAAGFGTDPTFRAVLALQGEEVVGVAVFSPIFSTTLATAGVFVSDLWVAATARGGRVGPRLLAAVRDAAAARGGCGFIRLAVYADNPRALAFYERMGFEARSGEVGMILVAAALGDIGGTA</sequence>
<dbReference type="GO" id="GO:0016746">
    <property type="term" value="F:acyltransferase activity"/>
    <property type="evidence" value="ECO:0007669"/>
    <property type="project" value="UniProtKB-KW"/>
</dbReference>
<evidence type="ECO:0000313" key="4">
    <source>
        <dbReference type="EMBL" id="MCU9840460.1"/>
    </source>
</evidence>
<evidence type="ECO:0000256" key="2">
    <source>
        <dbReference type="ARBA" id="ARBA00023315"/>
    </source>
</evidence>
<dbReference type="Pfam" id="PF00583">
    <property type="entry name" value="Acetyltransf_1"/>
    <property type="match status" value="1"/>
</dbReference>
<dbReference type="EMBL" id="JAOVQN010000040">
    <property type="protein sequence ID" value="MCU9840460.1"/>
    <property type="molecule type" value="Genomic_DNA"/>
</dbReference>
<dbReference type="Proteomes" id="UP001321014">
    <property type="component" value="Unassembled WGS sequence"/>
</dbReference>
<evidence type="ECO:0000256" key="1">
    <source>
        <dbReference type="ARBA" id="ARBA00022679"/>
    </source>
</evidence>
<dbReference type="InterPro" id="IPR016181">
    <property type="entry name" value="Acyl_CoA_acyltransferase"/>
</dbReference>
<keyword evidence="1 4" id="KW-0808">Transferase</keyword>
<dbReference type="EC" id="2.3.1.-" evidence="4"/>
<comment type="caution">
    <text evidence="4">The sequence shown here is derived from an EMBL/GenBank/DDBJ whole genome shotgun (WGS) entry which is preliminary data.</text>
</comment>
<dbReference type="RefSeq" id="WP_263390327.1">
    <property type="nucleotide sequence ID" value="NZ_JAOVQN010000040.1"/>
</dbReference>